<dbReference type="PRINTS" id="PR00469">
    <property type="entry name" value="PNDRDTASEII"/>
</dbReference>
<keyword evidence="2" id="KW-0560">Oxidoreductase</keyword>
<evidence type="ECO:0000256" key="2">
    <source>
        <dbReference type="ARBA" id="ARBA00023002"/>
    </source>
</evidence>
<dbReference type="Pfam" id="PF07992">
    <property type="entry name" value="Pyr_redox_2"/>
    <property type="match status" value="1"/>
</dbReference>
<reference evidence="5 6" key="1">
    <citation type="journal article" date="2021" name="Microbiol. Resour. Announc.">
        <title>Draft Genome Sequence of Coralloluteibacterium stylophorae LMG 29479T.</title>
        <authorList>
            <person name="Karlyshev A.V."/>
            <person name="Kudryashova E.B."/>
            <person name="Ariskina E.V."/>
            <person name="Conroy A.P."/>
            <person name="Abidueva E.Y."/>
        </authorList>
    </citation>
    <scope>NUCLEOTIDE SEQUENCE [LARGE SCALE GENOMIC DNA]</scope>
    <source>
        <strain evidence="5 6">LMG 29479</strain>
    </source>
</reference>
<dbReference type="Gene3D" id="3.50.50.60">
    <property type="entry name" value="FAD/NAD(P)-binding domain"/>
    <property type="match status" value="2"/>
</dbReference>
<dbReference type="SUPFAM" id="SSF51905">
    <property type="entry name" value="FAD/NAD(P)-binding domain"/>
    <property type="match status" value="1"/>
</dbReference>
<keyword evidence="1" id="KW-0285">Flavoprotein</keyword>
<dbReference type="EMBL" id="JAGQFT020000009">
    <property type="protein sequence ID" value="MBS7458081.1"/>
    <property type="molecule type" value="Genomic_DNA"/>
</dbReference>
<dbReference type="Proteomes" id="UP000675747">
    <property type="component" value="Unassembled WGS sequence"/>
</dbReference>
<organism evidence="4">
    <name type="scientific">Coralloluteibacterium stylophorae</name>
    <dbReference type="NCBI Taxonomy" id="1776034"/>
    <lineage>
        <taxon>Bacteria</taxon>
        <taxon>Pseudomonadati</taxon>
        <taxon>Pseudomonadota</taxon>
        <taxon>Gammaproteobacteria</taxon>
        <taxon>Lysobacterales</taxon>
        <taxon>Lysobacteraceae</taxon>
        <taxon>Coralloluteibacterium</taxon>
    </lineage>
</organism>
<gene>
    <name evidence="4" type="ORF">KB893_00935</name>
    <name evidence="5" type="ORF">KB893_013155</name>
</gene>
<keyword evidence="6" id="KW-1185">Reference proteome</keyword>
<evidence type="ECO:0000259" key="3">
    <source>
        <dbReference type="Pfam" id="PF07992"/>
    </source>
</evidence>
<dbReference type="InterPro" id="IPR023753">
    <property type="entry name" value="FAD/NAD-binding_dom"/>
</dbReference>
<dbReference type="RefSeq" id="WP_211925058.1">
    <property type="nucleotide sequence ID" value="NZ_JAGQFT020000009.1"/>
</dbReference>
<protein>
    <submittedName>
        <fullName evidence="4">NAD(P)/FAD-dependent oxidoreductase</fullName>
    </submittedName>
</protein>
<dbReference type="PANTHER" id="PTHR48105">
    <property type="entry name" value="THIOREDOXIN REDUCTASE 1-RELATED-RELATED"/>
    <property type="match status" value="1"/>
</dbReference>
<reference evidence="4" key="2">
    <citation type="submission" date="2021-04" db="EMBL/GenBank/DDBJ databases">
        <authorList>
            <person name="Karlyshev A.V."/>
        </authorList>
    </citation>
    <scope>NUCLEOTIDE SEQUENCE</scope>
    <source>
        <strain evidence="4">LMG 29479</strain>
    </source>
</reference>
<dbReference type="InterPro" id="IPR050097">
    <property type="entry name" value="Ferredoxin-NADP_redctase_2"/>
</dbReference>
<evidence type="ECO:0000313" key="4">
    <source>
        <dbReference type="EMBL" id="MBR0561088.1"/>
    </source>
</evidence>
<proteinExistence type="predicted"/>
<evidence type="ECO:0000256" key="1">
    <source>
        <dbReference type="ARBA" id="ARBA00022630"/>
    </source>
</evidence>
<dbReference type="EMBL" id="JAGQFT010000003">
    <property type="protein sequence ID" value="MBR0561088.1"/>
    <property type="molecule type" value="Genomic_DNA"/>
</dbReference>
<name>A0A8J7VS96_9GAMM</name>
<comment type="caution">
    <text evidence="4">The sequence shown here is derived from an EMBL/GenBank/DDBJ whole genome shotgun (WGS) entry which is preliminary data.</text>
</comment>
<dbReference type="PRINTS" id="PR00368">
    <property type="entry name" value="FADPNR"/>
</dbReference>
<feature type="domain" description="FAD/NAD(P)-binding" evidence="3">
    <location>
        <begin position="19"/>
        <end position="300"/>
    </location>
</feature>
<dbReference type="GO" id="GO:0016491">
    <property type="term" value="F:oxidoreductase activity"/>
    <property type="evidence" value="ECO:0007669"/>
    <property type="project" value="UniProtKB-KW"/>
</dbReference>
<dbReference type="InterPro" id="IPR036188">
    <property type="entry name" value="FAD/NAD-bd_sf"/>
</dbReference>
<evidence type="ECO:0000313" key="6">
    <source>
        <dbReference type="Proteomes" id="UP000675747"/>
    </source>
</evidence>
<dbReference type="AlphaFoldDB" id="A0A8J7VS96"/>
<accession>A0A8J7VS96</accession>
<evidence type="ECO:0000313" key="5">
    <source>
        <dbReference type="EMBL" id="MBS7458081.1"/>
    </source>
</evidence>
<sequence length="330" mass="33840">MALRFLRGDPAVSDDDLLDCLIIGAGPAGLTAATYLARFRRRIALVSAGESRAHWIPVSHNCPGFPFGVSGTDLLAKLARQAAEYGVAPVEARIDALARDGDGFLACSGERRWRARSVLVATGVVDRMPDIEGLDEGIAAGAIRICAVCDAYEARDHRIGVYGPPATVIGHACFLRTFSRQVTVVLSEAGRLTAEAIARAAALGVRVLPPPEALTLVRDAAGAVVACRVDGEAGAHEFDALYPVLGADAKAGLAQALGAEVDAAGELVVDAHLQTSLPNLYAAGDVVSALNQISVAVGHAAIAATAIHNRLPGNALPGAPGADGGATALR</sequence>